<dbReference type="EMBL" id="CP009498">
    <property type="protein sequence ID" value="AKL97476.1"/>
    <property type="molecule type" value="Genomic_DNA"/>
</dbReference>
<dbReference type="EC" id="3.4.21.89" evidence="3 7"/>
<feature type="domain" description="Peptidase S26" evidence="8">
    <location>
        <begin position="40"/>
        <end position="244"/>
    </location>
</feature>
<dbReference type="NCBIfam" id="TIGR02227">
    <property type="entry name" value="sigpep_I_bact"/>
    <property type="match status" value="1"/>
</dbReference>
<keyword evidence="7" id="KW-0645">Protease</keyword>
<dbReference type="GO" id="GO:0016020">
    <property type="term" value="C:membrane"/>
    <property type="evidence" value="ECO:0007669"/>
    <property type="project" value="UniProtKB-SubCell"/>
</dbReference>
<evidence type="ECO:0000256" key="4">
    <source>
        <dbReference type="ARBA" id="ARBA00019232"/>
    </source>
</evidence>
<dbReference type="SUPFAM" id="SSF51306">
    <property type="entry name" value="LexA/Signal peptidase"/>
    <property type="match status" value="1"/>
</dbReference>
<keyword evidence="7" id="KW-0472">Membrane</keyword>
<evidence type="ECO:0000256" key="7">
    <source>
        <dbReference type="RuleBase" id="RU362042"/>
    </source>
</evidence>
<dbReference type="GO" id="GO:0006465">
    <property type="term" value="P:signal peptide processing"/>
    <property type="evidence" value="ECO:0007669"/>
    <property type="project" value="InterPro"/>
</dbReference>
<dbReference type="STRING" id="1408281.Epro_0097"/>
<dbReference type="PRINTS" id="PR00727">
    <property type="entry name" value="LEADERPTASE"/>
</dbReference>
<reference evidence="9 10" key="1">
    <citation type="submission" date="2014-09" db="EMBL/GenBank/DDBJ databases">
        <title>Complete genome sequence of Endomicrobium proavitum.</title>
        <authorList>
            <person name="Zheng H."/>
        </authorList>
    </citation>
    <scope>NUCLEOTIDE SEQUENCE [LARGE SCALE GENOMIC DNA]</scope>
    <source>
        <strain evidence="9 10">Rsa215</strain>
    </source>
</reference>
<feature type="active site" evidence="6">
    <location>
        <position position="135"/>
    </location>
</feature>
<dbReference type="Gene3D" id="2.10.109.10">
    <property type="entry name" value="Umud Fragment, subunit A"/>
    <property type="match status" value="1"/>
</dbReference>
<dbReference type="AlphaFoldDB" id="A0A0G3WFU0"/>
<name>A0A0G3WFU0_9BACT</name>
<feature type="active site" evidence="6">
    <location>
        <position position="69"/>
    </location>
</feature>
<comment type="catalytic activity">
    <reaction evidence="1 7">
        <text>Cleavage of hydrophobic, N-terminal signal or leader sequences from secreted and periplasmic proteins.</text>
        <dbReference type="EC" id="3.4.21.89"/>
    </reaction>
</comment>
<evidence type="ECO:0000256" key="1">
    <source>
        <dbReference type="ARBA" id="ARBA00000677"/>
    </source>
</evidence>
<dbReference type="GO" id="GO:0009003">
    <property type="term" value="F:signal peptidase activity"/>
    <property type="evidence" value="ECO:0007669"/>
    <property type="project" value="UniProtKB-EC"/>
</dbReference>
<comment type="caution">
    <text evidence="7">Lacks conserved residue(s) required for the propagation of feature annotation.</text>
</comment>
<evidence type="ECO:0000259" key="8">
    <source>
        <dbReference type="Pfam" id="PF10502"/>
    </source>
</evidence>
<evidence type="ECO:0000313" key="10">
    <source>
        <dbReference type="Proteomes" id="UP000035337"/>
    </source>
</evidence>
<dbReference type="PANTHER" id="PTHR43390:SF1">
    <property type="entry name" value="CHLOROPLAST PROCESSING PEPTIDASE"/>
    <property type="match status" value="1"/>
</dbReference>
<dbReference type="CDD" id="cd06530">
    <property type="entry name" value="S26_SPase_I"/>
    <property type="match status" value="1"/>
</dbReference>
<dbReference type="PROSITE" id="PS00761">
    <property type="entry name" value="SPASE_I_3"/>
    <property type="match status" value="1"/>
</dbReference>
<keyword evidence="5 7" id="KW-0378">Hydrolase</keyword>
<evidence type="ECO:0000256" key="6">
    <source>
        <dbReference type="PIRSR" id="PIRSR600223-1"/>
    </source>
</evidence>
<keyword evidence="7" id="KW-1133">Transmembrane helix</keyword>
<dbReference type="RefSeq" id="WP_052569594.1">
    <property type="nucleotide sequence ID" value="NZ_CP009498.1"/>
</dbReference>
<keyword evidence="7" id="KW-0812">Transmembrane</keyword>
<dbReference type="InterPro" id="IPR019758">
    <property type="entry name" value="Pept_S26A_signal_pept_1_CS"/>
</dbReference>
<feature type="transmembrane region" description="Helical" evidence="7">
    <location>
        <begin position="44"/>
        <end position="63"/>
    </location>
</feature>
<evidence type="ECO:0000256" key="5">
    <source>
        <dbReference type="ARBA" id="ARBA00022801"/>
    </source>
</evidence>
<evidence type="ECO:0000313" key="9">
    <source>
        <dbReference type="EMBL" id="AKL97476.1"/>
    </source>
</evidence>
<keyword evidence="10" id="KW-1185">Reference proteome</keyword>
<protein>
    <recommendedName>
        <fullName evidence="4 7">Signal peptidase I</fullName>
        <ecNumber evidence="3 7">3.4.21.89</ecNumber>
    </recommendedName>
</protein>
<dbReference type="KEGG" id="epo:Epro_0097"/>
<organism evidence="9 10">
    <name type="scientific">Endomicrobium proavitum</name>
    <dbReference type="NCBI Taxonomy" id="1408281"/>
    <lineage>
        <taxon>Bacteria</taxon>
        <taxon>Pseudomonadati</taxon>
        <taxon>Elusimicrobiota</taxon>
        <taxon>Endomicrobiia</taxon>
        <taxon>Endomicrobiales</taxon>
        <taxon>Endomicrobiaceae</taxon>
        <taxon>Endomicrobium</taxon>
    </lineage>
</organism>
<dbReference type="GO" id="GO:0004252">
    <property type="term" value="F:serine-type endopeptidase activity"/>
    <property type="evidence" value="ECO:0007669"/>
    <property type="project" value="InterPro"/>
</dbReference>
<dbReference type="InterPro" id="IPR036286">
    <property type="entry name" value="LexA/Signal_pep-like_sf"/>
</dbReference>
<sequence length="252" mass="28911">MELKLFIAGLILFAVAMFMLTIKKKFTSESSQKTFKTIYSWVDTGWTALIIASFLMFFFVQAFKIPSGSMRDTLLEGDHLFVNKFIYGFHIPLSGGARFLPIKNVSRGDIVVFQAPQSALSFEEKKAGITKDFIKRCIAVAGDKVQIKNKKLYVNDVEVNEPYVKAKDVNIYSGTDLADYQQNWEKGRFASVRPDYIRDNFGPVTVPAGHYMMLGDNRDYSFDSRFWGPLPDKFIKGKALFLYWPVNRWRVI</sequence>
<evidence type="ECO:0000256" key="3">
    <source>
        <dbReference type="ARBA" id="ARBA00013208"/>
    </source>
</evidence>
<dbReference type="Pfam" id="PF10502">
    <property type="entry name" value="Peptidase_S26"/>
    <property type="match status" value="1"/>
</dbReference>
<dbReference type="PATRIC" id="fig|1408281.3.peg.98"/>
<proteinExistence type="inferred from homology"/>
<gene>
    <name evidence="9" type="primary">lepB</name>
    <name evidence="9" type="ORF">Epro_0097</name>
</gene>
<comment type="subcellular location">
    <subcellularLocation>
        <location evidence="7">Membrane</location>
        <topology evidence="7">Single-pass type II membrane protein</topology>
    </subcellularLocation>
</comment>
<dbReference type="InterPro" id="IPR019533">
    <property type="entry name" value="Peptidase_S26"/>
</dbReference>
<feature type="transmembrane region" description="Helical" evidence="7">
    <location>
        <begin position="6"/>
        <end position="23"/>
    </location>
</feature>
<evidence type="ECO:0000256" key="2">
    <source>
        <dbReference type="ARBA" id="ARBA00009370"/>
    </source>
</evidence>
<dbReference type="InterPro" id="IPR000223">
    <property type="entry name" value="Pept_S26A_signal_pept_1"/>
</dbReference>
<comment type="similarity">
    <text evidence="2 7">Belongs to the peptidase S26 family.</text>
</comment>
<dbReference type="PANTHER" id="PTHR43390">
    <property type="entry name" value="SIGNAL PEPTIDASE I"/>
    <property type="match status" value="1"/>
</dbReference>
<dbReference type="Proteomes" id="UP000035337">
    <property type="component" value="Chromosome"/>
</dbReference>
<accession>A0A0G3WFU0</accession>